<dbReference type="CDD" id="cd04323">
    <property type="entry name" value="AsnRS_cyto_like_N"/>
    <property type="match status" value="1"/>
</dbReference>
<comment type="catalytic activity">
    <reaction evidence="11">
        <text>tRNA(Asn) + L-asparagine + ATP = L-asparaginyl-tRNA(Asn) + AMP + diphosphate + H(+)</text>
        <dbReference type="Rhea" id="RHEA:11180"/>
        <dbReference type="Rhea" id="RHEA-COMP:9659"/>
        <dbReference type="Rhea" id="RHEA-COMP:9674"/>
        <dbReference type="ChEBI" id="CHEBI:15378"/>
        <dbReference type="ChEBI" id="CHEBI:30616"/>
        <dbReference type="ChEBI" id="CHEBI:33019"/>
        <dbReference type="ChEBI" id="CHEBI:58048"/>
        <dbReference type="ChEBI" id="CHEBI:78442"/>
        <dbReference type="ChEBI" id="CHEBI:78515"/>
        <dbReference type="ChEBI" id="CHEBI:456215"/>
        <dbReference type="EC" id="6.1.1.22"/>
    </reaction>
</comment>
<proteinExistence type="inferred from homology"/>
<evidence type="ECO:0000256" key="4">
    <source>
        <dbReference type="ARBA" id="ARBA00022490"/>
    </source>
</evidence>
<evidence type="ECO:0000256" key="8">
    <source>
        <dbReference type="ARBA" id="ARBA00022917"/>
    </source>
</evidence>
<keyword evidence="8" id="KW-0648">Protein biosynthesis</keyword>
<keyword evidence="6" id="KW-0547">Nucleotide-binding</keyword>
<dbReference type="InterPro" id="IPR004522">
    <property type="entry name" value="Asn-tRNA-ligase"/>
</dbReference>
<dbReference type="EC" id="6.1.1.22" evidence="3"/>
<dbReference type="GeneID" id="39578124"/>
<gene>
    <name evidence="14" type="ORF">SODALDRAFT_321705</name>
</gene>
<comment type="similarity">
    <text evidence="2">Belongs to the class-II aminoacyl-tRNA synthetase family.</text>
</comment>
<dbReference type="InterPro" id="IPR004365">
    <property type="entry name" value="NA-bd_OB_tRNA"/>
</dbReference>
<dbReference type="OrthoDB" id="1931232at2759"/>
<dbReference type="CDD" id="cd00776">
    <property type="entry name" value="AsxRS_core"/>
    <property type="match status" value="1"/>
</dbReference>
<keyword evidence="9 14" id="KW-0030">Aminoacyl-tRNA synthetase</keyword>
<dbReference type="GO" id="GO:0005524">
    <property type="term" value="F:ATP binding"/>
    <property type="evidence" value="ECO:0007669"/>
    <property type="project" value="UniProtKB-KW"/>
</dbReference>
<dbReference type="Pfam" id="PF01336">
    <property type="entry name" value="tRNA_anti-codon"/>
    <property type="match status" value="1"/>
</dbReference>
<evidence type="ECO:0000256" key="3">
    <source>
        <dbReference type="ARBA" id="ARBA00012816"/>
    </source>
</evidence>
<keyword evidence="12" id="KW-0175">Coiled coil</keyword>
<dbReference type="SUPFAM" id="SSF50249">
    <property type="entry name" value="Nucleic acid-binding proteins"/>
    <property type="match status" value="1"/>
</dbReference>
<evidence type="ECO:0000313" key="15">
    <source>
        <dbReference type="Proteomes" id="UP000272025"/>
    </source>
</evidence>
<evidence type="ECO:0000256" key="2">
    <source>
        <dbReference type="ARBA" id="ARBA00008226"/>
    </source>
</evidence>
<dbReference type="PANTHER" id="PTHR22594">
    <property type="entry name" value="ASPARTYL/LYSYL-TRNA SYNTHETASE"/>
    <property type="match status" value="1"/>
</dbReference>
<accession>A0A3N2Q0P1</accession>
<dbReference type="PANTHER" id="PTHR22594:SF16">
    <property type="entry name" value="ASPARAGINE--TRNA LIGASE, CYTOPLASMIC"/>
    <property type="match status" value="1"/>
</dbReference>
<dbReference type="PRINTS" id="PR01042">
    <property type="entry name" value="TRNASYNTHASP"/>
</dbReference>
<dbReference type="InterPro" id="IPR002312">
    <property type="entry name" value="Asp/Asn-tRNA-synth_IIb"/>
</dbReference>
<dbReference type="SUPFAM" id="SSF55681">
    <property type="entry name" value="Class II aaRS and biotin synthetases"/>
    <property type="match status" value="1"/>
</dbReference>
<dbReference type="GO" id="GO:0003676">
    <property type="term" value="F:nucleic acid binding"/>
    <property type="evidence" value="ECO:0007669"/>
    <property type="project" value="InterPro"/>
</dbReference>
<evidence type="ECO:0000256" key="12">
    <source>
        <dbReference type="SAM" id="Coils"/>
    </source>
</evidence>
<dbReference type="InterPro" id="IPR045864">
    <property type="entry name" value="aa-tRNA-synth_II/BPL/LPL"/>
</dbReference>
<dbReference type="STRING" id="1314773.A0A3N2Q0P1"/>
<dbReference type="AlphaFoldDB" id="A0A3N2Q0P1"/>
<dbReference type="GO" id="GO:0004816">
    <property type="term" value="F:asparagine-tRNA ligase activity"/>
    <property type="evidence" value="ECO:0007669"/>
    <property type="project" value="UniProtKB-EC"/>
</dbReference>
<evidence type="ECO:0000313" key="14">
    <source>
        <dbReference type="EMBL" id="ROT40334.1"/>
    </source>
</evidence>
<evidence type="ECO:0000256" key="11">
    <source>
        <dbReference type="ARBA" id="ARBA00047844"/>
    </source>
</evidence>
<dbReference type="Gene3D" id="3.30.1910.20">
    <property type="entry name" value="asparaginyl-tRNA synthetase, N-terminal domain"/>
    <property type="match status" value="1"/>
</dbReference>
<evidence type="ECO:0000259" key="13">
    <source>
        <dbReference type="PROSITE" id="PS50862"/>
    </source>
</evidence>
<evidence type="ECO:0000256" key="5">
    <source>
        <dbReference type="ARBA" id="ARBA00022598"/>
    </source>
</evidence>
<sequence>MAAVQELAERVKHDGEKVFIDTDSGSDEAAADGSETAPFKTLAHAYVVNHHKPAGSVEFLIRASQTGAVGPDEDPSVRLQWKEPAKSAVKKAQNQLDGFRKKLAKQAQVEAAQEEKRKQREQVLEAAKNITLTKPAWLPEAKKTRIGNKDLRLGEGDTPGDRVKVAGRIHRLRPQKHATFITLIDGYGHLQCVLQAGDLTKTYDAMTFAQGTSLWLYGEMCKVPEGQSAPDGRELHVEYYEVIGASPSEEDAITNRVSSQQNQWDPAMLDQRHLVLRGDNASALMKLRAAVEWAFVKTYKEMNITKVSPPALVQTQVEGGATLFSVPYYDESAYLTQSSQLYLETVLPSLGDVYCIEKSFRAEHSLTRRHLSEYTHVEAELDFIDFTDLLDHIEEVTCRVIDNVLSDPESAAHVKELNPDFQKPVRPFMRMKYAEAIDWLNAQDPPILNEEGKPHVFGDDIAEAAERKMTDIINKPIFLTHFPVEIKAFYMKKDPSDLRVTESVDVLMPGVGEIVGGSMRMEGYEELLAAYEKQGIPAKDYYWYTDQRKYGTSPHGGYGLGLERFLAWMANQHTVRTACLYPRYMGRCKP</sequence>
<dbReference type="Gene3D" id="3.30.930.10">
    <property type="entry name" value="Bira Bifunctional Protein, Domain 2"/>
    <property type="match status" value="1"/>
</dbReference>
<feature type="coiled-coil region" evidence="12">
    <location>
        <begin position="89"/>
        <end position="129"/>
    </location>
</feature>
<dbReference type="InterPro" id="IPR006195">
    <property type="entry name" value="aa-tRNA-synth_II"/>
</dbReference>
<dbReference type="Pfam" id="PF20917">
    <property type="entry name" value="AsnRS_N"/>
    <property type="match status" value="1"/>
</dbReference>
<evidence type="ECO:0000256" key="6">
    <source>
        <dbReference type="ARBA" id="ARBA00022741"/>
    </source>
</evidence>
<comment type="subcellular location">
    <subcellularLocation>
        <location evidence="1">Cytoplasm</location>
    </subcellularLocation>
</comment>
<dbReference type="Proteomes" id="UP000272025">
    <property type="component" value="Unassembled WGS sequence"/>
</dbReference>
<keyword evidence="4" id="KW-0963">Cytoplasm</keyword>
<organism evidence="14 15">
    <name type="scientific">Sodiomyces alkalinus (strain CBS 110278 / VKM F-3762 / F11)</name>
    <name type="common">Alkaliphilic filamentous fungus</name>
    <dbReference type="NCBI Taxonomy" id="1314773"/>
    <lineage>
        <taxon>Eukaryota</taxon>
        <taxon>Fungi</taxon>
        <taxon>Dikarya</taxon>
        <taxon>Ascomycota</taxon>
        <taxon>Pezizomycotina</taxon>
        <taxon>Sordariomycetes</taxon>
        <taxon>Hypocreomycetidae</taxon>
        <taxon>Glomerellales</taxon>
        <taxon>Plectosphaerellaceae</taxon>
        <taxon>Sodiomyces</taxon>
    </lineage>
</organism>
<keyword evidence="15" id="KW-1185">Reference proteome</keyword>
<dbReference type="Pfam" id="PF00152">
    <property type="entry name" value="tRNA-synt_2"/>
    <property type="match status" value="1"/>
</dbReference>
<dbReference type="InterPro" id="IPR048952">
    <property type="entry name" value="AsnRS_N"/>
</dbReference>
<dbReference type="NCBIfam" id="TIGR00457">
    <property type="entry name" value="asnS"/>
    <property type="match status" value="1"/>
</dbReference>
<dbReference type="InterPro" id="IPR004364">
    <property type="entry name" value="Aa-tRNA-synt_II"/>
</dbReference>
<keyword evidence="7" id="KW-0067">ATP-binding</keyword>
<dbReference type="InterPro" id="IPR012340">
    <property type="entry name" value="NA-bd_OB-fold"/>
</dbReference>
<feature type="domain" description="Aminoacyl-transfer RNA synthetases class-II family profile" evidence="13">
    <location>
        <begin position="285"/>
        <end position="582"/>
    </location>
</feature>
<dbReference type="Gene3D" id="2.40.50.140">
    <property type="entry name" value="Nucleic acid-binding proteins"/>
    <property type="match status" value="1"/>
</dbReference>
<protein>
    <recommendedName>
        <fullName evidence="3">asparagine--tRNA ligase</fullName>
        <ecNumber evidence="3">6.1.1.22</ecNumber>
    </recommendedName>
    <alternativeName>
        <fullName evidence="10">Asparaginyl-tRNA synthetase</fullName>
    </alternativeName>
</protein>
<dbReference type="GO" id="GO:0005737">
    <property type="term" value="C:cytoplasm"/>
    <property type="evidence" value="ECO:0007669"/>
    <property type="project" value="UniProtKB-SubCell"/>
</dbReference>
<evidence type="ECO:0000256" key="7">
    <source>
        <dbReference type="ARBA" id="ARBA00022840"/>
    </source>
</evidence>
<dbReference type="EMBL" id="ML119052">
    <property type="protein sequence ID" value="ROT40334.1"/>
    <property type="molecule type" value="Genomic_DNA"/>
</dbReference>
<dbReference type="GO" id="GO:0006421">
    <property type="term" value="P:asparaginyl-tRNA aminoacylation"/>
    <property type="evidence" value="ECO:0007669"/>
    <property type="project" value="InterPro"/>
</dbReference>
<dbReference type="RefSeq" id="XP_028468140.1">
    <property type="nucleotide sequence ID" value="XM_028609646.1"/>
</dbReference>
<keyword evidence="5" id="KW-0436">Ligase</keyword>
<evidence type="ECO:0000256" key="10">
    <source>
        <dbReference type="ARBA" id="ARBA00029886"/>
    </source>
</evidence>
<evidence type="ECO:0000256" key="9">
    <source>
        <dbReference type="ARBA" id="ARBA00023146"/>
    </source>
</evidence>
<name>A0A3N2Q0P1_SODAK</name>
<evidence type="ECO:0000256" key="1">
    <source>
        <dbReference type="ARBA" id="ARBA00004496"/>
    </source>
</evidence>
<dbReference type="PROSITE" id="PS50862">
    <property type="entry name" value="AA_TRNA_LIGASE_II"/>
    <property type="match status" value="1"/>
</dbReference>
<reference evidence="14 15" key="1">
    <citation type="journal article" date="2018" name="Mol. Ecol.">
        <title>The obligate alkalophilic soda-lake fungus Sodiomyces alkalinus has shifted to a protein diet.</title>
        <authorList>
            <person name="Grum-Grzhimaylo A.A."/>
            <person name="Falkoski D.L."/>
            <person name="van den Heuvel J."/>
            <person name="Valero-Jimenez C.A."/>
            <person name="Min B."/>
            <person name="Choi I.G."/>
            <person name="Lipzen A."/>
            <person name="Daum C.G."/>
            <person name="Aanen D.K."/>
            <person name="Tsang A."/>
            <person name="Henrissat B."/>
            <person name="Bilanenko E.N."/>
            <person name="de Vries R.P."/>
            <person name="van Kan J.A.L."/>
            <person name="Grigoriev I.V."/>
            <person name="Debets A.J.M."/>
        </authorList>
    </citation>
    <scope>NUCLEOTIDE SEQUENCE [LARGE SCALE GENOMIC DNA]</scope>
    <source>
        <strain evidence="14 15">F11</strain>
    </source>
</reference>